<dbReference type="Proteomes" id="UP000253551">
    <property type="component" value="Unassembled WGS sequence"/>
</dbReference>
<evidence type="ECO:0000313" key="4">
    <source>
        <dbReference type="Proteomes" id="UP000253551"/>
    </source>
</evidence>
<organism evidence="3 4">
    <name type="scientific">Rhizopus stolonifer</name>
    <name type="common">Rhizopus nigricans</name>
    <dbReference type="NCBI Taxonomy" id="4846"/>
    <lineage>
        <taxon>Eukaryota</taxon>
        <taxon>Fungi</taxon>
        <taxon>Fungi incertae sedis</taxon>
        <taxon>Mucoromycota</taxon>
        <taxon>Mucoromycotina</taxon>
        <taxon>Mucoromycetes</taxon>
        <taxon>Mucorales</taxon>
        <taxon>Mucorineae</taxon>
        <taxon>Rhizopodaceae</taxon>
        <taxon>Rhizopus</taxon>
    </lineage>
</organism>
<reference evidence="3 4" key="1">
    <citation type="journal article" date="2018" name="G3 (Bethesda)">
        <title>Phylogenetic and Phylogenomic Definition of Rhizopus Species.</title>
        <authorList>
            <person name="Gryganskyi A.P."/>
            <person name="Golan J."/>
            <person name="Dolatabadi S."/>
            <person name="Mondo S."/>
            <person name="Robb S."/>
            <person name="Idnurm A."/>
            <person name="Muszewska A."/>
            <person name="Steczkiewicz K."/>
            <person name="Masonjones S."/>
            <person name="Liao H.L."/>
            <person name="Gajdeczka M.T."/>
            <person name="Anike F."/>
            <person name="Vuek A."/>
            <person name="Anishchenko I.M."/>
            <person name="Voigt K."/>
            <person name="de Hoog G.S."/>
            <person name="Smith M.E."/>
            <person name="Heitman J."/>
            <person name="Vilgalys R."/>
            <person name="Stajich J.E."/>
        </authorList>
    </citation>
    <scope>NUCLEOTIDE SEQUENCE [LARGE SCALE GENOMIC DNA]</scope>
    <source>
        <strain evidence="3 4">LSU 92-RS-03</strain>
    </source>
</reference>
<dbReference type="GO" id="GO:0008168">
    <property type="term" value="F:methyltransferase activity"/>
    <property type="evidence" value="ECO:0007669"/>
    <property type="project" value="TreeGrafter"/>
</dbReference>
<feature type="domain" description="Methyltransferase" evidence="2">
    <location>
        <begin position="95"/>
        <end position="186"/>
    </location>
</feature>
<dbReference type="SUPFAM" id="SSF53335">
    <property type="entry name" value="S-adenosyl-L-methionine-dependent methyltransferases"/>
    <property type="match status" value="1"/>
</dbReference>
<evidence type="ECO:0000313" key="3">
    <source>
        <dbReference type="EMBL" id="RCH77864.1"/>
    </source>
</evidence>
<feature type="compositionally biased region" description="Polar residues" evidence="1">
    <location>
        <begin position="12"/>
        <end position="21"/>
    </location>
</feature>
<evidence type="ECO:0000259" key="2">
    <source>
        <dbReference type="Pfam" id="PF13649"/>
    </source>
</evidence>
<dbReference type="PANTHER" id="PTHR43591">
    <property type="entry name" value="METHYLTRANSFERASE"/>
    <property type="match status" value="1"/>
</dbReference>
<protein>
    <recommendedName>
        <fullName evidence="2">Methyltransferase domain-containing protein</fullName>
    </recommendedName>
</protein>
<dbReference type="PANTHER" id="PTHR43591:SF24">
    <property type="entry name" value="2-METHOXY-6-POLYPRENYL-1,4-BENZOQUINOL METHYLASE, MITOCHONDRIAL"/>
    <property type="match status" value="1"/>
</dbReference>
<feature type="region of interest" description="Disordered" evidence="1">
    <location>
        <begin position="1"/>
        <end position="21"/>
    </location>
</feature>
<feature type="non-terminal residue" evidence="3">
    <location>
        <position position="196"/>
    </location>
</feature>
<sequence length="196" mass="22585">MSSIDKAKLNQDMGTTISSSESSTLNFNKSIEHTTLNTKRSYHNEEKATYWMPKDDEEQQRLTGIHDSNFLFYVFGRNLLSSVKKELDFETGISILDIGCGSGVWIMDMIYDYPNCEYHGCDIVDTTNKILKIDQFTFTYGNILKGLPYADNTFDFINMRLFIYALREDQWPSAIEEAIRVVKPGGMFQVTEIYTK</sequence>
<dbReference type="OrthoDB" id="2013972at2759"/>
<dbReference type="Gene3D" id="3.40.50.150">
    <property type="entry name" value="Vaccinia Virus protein VP39"/>
    <property type="match status" value="1"/>
</dbReference>
<gene>
    <name evidence="3" type="ORF">CU098_005519</name>
</gene>
<dbReference type="InterPro" id="IPR041698">
    <property type="entry name" value="Methyltransf_25"/>
</dbReference>
<proteinExistence type="predicted"/>
<dbReference type="Pfam" id="PF13649">
    <property type="entry name" value="Methyltransf_25"/>
    <property type="match status" value="1"/>
</dbReference>
<evidence type="ECO:0000256" key="1">
    <source>
        <dbReference type="SAM" id="MobiDB-lite"/>
    </source>
</evidence>
<dbReference type="EMBL" id="PJQM01007670">
    <property type="protein sequence ID" value="RCH77864.1"/>
    <property type="molecule type" value="Genomic_DNA"/>
</dbReference>
<keyword evidence="4" id="KW-1185">Reference proteome</keyword>
<accession>A0A367IJK6</accession>
<dbReference type="CDD" id="cd02440">
    <property type="entry name" value="AdoMet_MTases"/>
    <property type="match status" value="1"/>
</dbReference>
<dbReference type="InterPro" id="IPR029063">
    <property type="entry name" value="SAM-dependent_MTases_sf"/>
</dbReference>
<comment type="caution">
    <text evidence="3">The sequence shown here is derived from an EMBL/GenBank/DDBJ whole genome shotgun (WGS) entry which is preliminary data.</text>
</comment>
<name>A0A367IJK6_RHIST</name>
<dbReference type="AlphaFoldDB" id="A0A367IJK6"/>